<evidence type="ECO:0000256" key="3">
    <source>
        <dbReference type="SAM" id="MobiDB-lite"/>
    </source>
</evidence>
<organism evidence="4 5">
    <name type="scientific">Dunaliella salina</name>
    <name type="common">Green alga</name>
    <name type="synonym">Protococcus salinus</name>
    <dbReference type="NCBI Taxonomy" id="3046"/>
    <lineage>
        <taxon>Eukaryota</taxon>
        <taxon>Viridiplantae</taxon>
        <taxon>Chlorophyta</taxon>
        <taxon>core chlorophytes</taxon>
        <taxon>Chlorophyceae</taxon>
        <taxon>CS clade</taxon>
        <taxon>Chlamydomonadales</taxon>
        <taxon>Dunaliellaceae</taxon>
        <taxon>Dunaliella</taxon>
    </lineage>
</organism>
<feature type="region of interest" description="Disordered" evidence="3">
    <location>
        <begin position="173"/>
        <end position="207"/>
    </location>
</feature>
<sequence length="291" mass="30004">MHPQLIPERHPMCGKYMEELVKCREANPVRRFFGECNDVTYSLTKCLAEEKAIARAPKQAKYKEQWAAKREADAARMKQLEAEAAARRAAAATQAQAQAGATSVADASANRDGTAGMVGGGIAAPSGSPSSGSSGAGDEAGPHVQAASVCELPPTAGLLEWCSQAMQQLGGLPGTLSATLPKSAHDSPSPNVPTHTTTSASASAPATAATSAPATICSHTVTSSATCKQEDTGPAGSQAQQSPAEDVSAPPRLPQLQLHMFSQTLPTPQAKPACSFSWDVYESLGSLSPVH</sequence>
<evidence type="ECO:0000256" key="2">
    <source>
        <dbReference type="ARBA" id="ARBA00023157"/>
    </source>
</evidence>
<proteinExistence type="inferred from homology"/>
<dbReference type="Proteomes" id="UP000815325">
    <property type="component" value="Unassembled WGS sequence"/>
</dbReference>
<keyword evidence="2" id="KW-1015">Disulfide bond</keyword>
<name>A0ABQ7GZG9_DUNSA</name>
<evidence type="ECO:0008006" key="6">
    <source>
        <dbReference type="Google" id="ProtNLM"/>
    </source>
</evidence>
<feature type="compositionally biased region" description="Low complexity" evidence="3">
    <location>
        <begin position="123"/>
        <end position="139"/>
    </location>
</feature>
<comment type="similarity">
    <text evidence="1">Belongs to the CMC family.</text>
</comment>
<feature type="compositionally biased region" description="Low complexity" evidence="3">
    <location>
        <begin position="196"/>
        <end position="207"/>
    </location>
</feature>
<reference evidence="4" key="1">
    <citation type="submission" date="2017-08" db="EMBL/GenBank/DDBJ databases">
        <authorList>
            <person name="Polle J.E."/>
            <person name="Barry K."/>
            <person name="Cushman J."/>
            <person name="Schmutz J."/>
            <person name="Tran D."/>
            <person name="Hathwaick L.T."/>
            <person name="Yim W.C."/>
            <person name="Jenkins J."/>
            <person name="Mckie-Krisberg Z.M."/>
            <person name="Prochnik S."/>
            <person name="Lindquist E."/>
            <person name="Dockter R.B."/>
            <person name="Adam C."/>
            <person name="Molina H."/>
            <person name="Bunkerborg J."/>
            <person name="Jin E."/>
            <person name="Buchheim M."/>
            <person name="Magnuson J."/>
        </authorList>
    </citation>
    <scope>NUCLEOTIDE SEQUENCE</scope>
    <source>
        <strain evidence="4">CCAP 19/18</strain>
    </source>
</reference>
<comment type="caution">
    <text evidence="4">The sequence shown here is derived from an EMBL/GenBank/DDBJ whole genome shotgun (WGS) entry which is preliminary data.</text>
</comment>
<protein>
    <recommendedName>
        <fullName evidence="6">COX assembly mitochondrial protein</fullName>
    </recommendedName>
</protein>
<evidence type="ECO:0000313" key="5">
    <source>
        <dbReference type="Proteomes" id="UP000815325"/>
    </source>
</evidence>
<dbReference type="Pfam" id="PF08583">
    <property type="entry name" value="Cmc1"/>
    <property type="match status" value="1"/>
</dbReference>
<feature type="compositionally biased region" description="Polar residues" evidence="3">
    <location>
        <begin position="176"/>
        <end position="195"/>
    </location>
</feature>
<gene>
    <name evidence="4" type="ORF">DUNSADRAFT_18152</name>
</gene>
<dbReference type="InterPro" id="IPR013892">
    <property type="entry name" value="Cyt_c_biogenesis_Cmc1-like"/>
</dbReference>
<evidence type="ECO:0000256" key="1">
    <source>
        <dbReference type="ARBA" id="ARBA00007347"/>
    </source>
</evidence>
<feature type="region of interest" description="Disordered" evidence="3">
    <location>
        <begin position="116"/>
        <end position="142"/>
    </location>
</feature>
<keyword evidence="5" id="KW-1185">Reference proteome</keyword>
<feature type="region of interest" description="Disordered" evidence="3">
    <location>
        <begin position="226"/>
        <end position="250"/>
    </location>
</feature>
<evidence type="ECO:0000313" key="4">
    <source>
        <dbReference type="EMBL" id="KAF5839992.1"/>
    </source>
</evidence>
<dbReference type="EMBL" id="MU069527">
    <property type="protein sequence ID" value="KAF5839992.1"/>
    <property type="molecule type" value="Genomic_DNA"/>
</dbReference>
<accession>A0ABQ7GZG9</accession>